<dbReference type="RefSeq" id="WP_052182898.1">
    <property type="nucleotide sequence ID" value="NZ_JBEAAL010000026.1"/>
</dbReference>
<sequence length="168" mass="18411">MSTTRVNTNQQKSFIFTGWHMAGVMVLFFGTIISVNFYMAYNAITSWSGLVAQNTYVASQQFNGKAAEARALSATGVTGKLNVAGSDIRYEVFHLEDGPVAADSLTLQFKRPVGEHQDFELDLAPGTKGVFTATHELLPGQWIVDASAFRDGKRILHQAERIAVLRGQ</sequence>
<dbReference type="PIRSF" id="PIRSF011386">
    <property type="entry name" value="FixH"/>
    <property type="match status" value="1"/>
</dbReference>
<organism evidence="2 3">
    <name type="scientific">Neorhizobium phenanthreniclasticum</name>
    <dbReference type="NCBI Taxonomy" id="3157917"/>
    <lineage>
        <taxon>Bacteria</taxon>
        <taxon>Pseudomonadati</taxon>
        <taxon>Pseudomonadota</taxon>
        <taxon>Alphaproteobacteria</taxon>
        <taxon>Hyphomicrobiales</taxon>
        <taxon>Rhizobiaceae</taxon>
        <taxon>Rhizobium/Agrobacterium group</taxon>
        <taxon>Neorhizobium</taxon>
    </lineage>
</organism>
<dbReference type="InterPro" id="IPR018037">
    <property type="entry name" value="FixH_proteobacterial"/>
</dbReference>
<dbReference type="Proteomes" id="UP001496627">
    <property type="component" value="Unassembled WGS sequence"/>
</dbReference>
<gene>
    <name evidence="2" type="ORF">ABK249_25820</name>
</gene>
<keyword evidence="1" id="KW-0472">Membrane</keyword>
<evidence type="ECO:0000313" key="2">
    <source>
        <dbReference type="EMBL" id="MEQ1408354.1"/>
    </source>
</evidence>
<dbReference type="InterPro" id="IPR008620">
    <property type="entry name" value="FixH"/>
</dbReference>
<evidence type="ECO:0000256" key="1">
    <source>
        <dbReference type="SAM" id="Phobius"/>
    </source>
</evidence>
<comment type="caution">
    <text evidence="2">The sequence shown here is derived from an EMBL/GenBank/DDBJ whole genome shotgun (WGS) entry which is preliminary data.</text>
</comment>
<protein>
    <submittedName>
        <fullName evidence="2">FixH family protein</fullName>
    </submittedName>
</protein>
<name>A0ABV0M8X5_9HYPH</name>
<evidence type="ECO:0000313" key="3">
    <source>
        <dbReference type="Proteomes" id="UP001496627"/>
    </source>
</evidence>
<keyword evidence="3" id="KW-1185">Reference proteome</keyword>
<reference evidence="2 3" key="1">
    <citation type="submission" date="2024-05" db="EMBL/GenBank/DDBJ databases">
        <title>Neorhizobium sp. Rsf11, a plant growth promoting and heavy metal resistant PAH-degrader.</title>
        <authorList>
            <person name="Golubev S.N."/>
            <person name="Muratova A.Y."/>
            <person name="Markelova M.I."/>
        </authorList>
    </citation>
    <scope>NUCLEOTIDE SEQUENCE [LARGE SCALE GENOMIC DNA]</scope>
    <source>
        <strain evidence="2 3">Rsf11</strain>
    </source>
</reference>
<accession>A0ABV0M8X5</accession>
<dbReference type="Pfam" id="PF05751">
    <property type="entry name" value="FixH"/>
    <property type="match status" value="1"/>
</dbReference>
<keyword evidence="1" id="KW-0812">Transmembrane</keyword>
<feature type="transmembrane region" description="Helical" evidence="1">
    <location>
        <begin position="21"/>
        <end position="41"/>
    </location>
</feature>
<proteinExistence type="predicted"/>
<dbReference type="EMBL" id="JBEAAL010000026">
    <property type="protein sequence ID" value="MEQ1408354.1"/>
    <property type="molecule type" value="Genomic_DNA"/>
</dbReference>
<keyword evidence="1" id="KW-1133">Transmembrane helix</keyword>